<dbReference type="AlphaFoldDB" id="A0A7J8BJM7"/>
<protein>
    <submittedName>
        <fullName evidence="1">Uncharacterized protein</fullName>
    </submittedName>
</protein>
<dbReference type="Proteomes" id="UP000550707">
    <property type="component" value="Unassembled WGS sequence"/>
</dbReference>
<organism evidence="1 2">
    <name type="scientific">Molossus molossus</name>
    <name type="common">Pallas' mastiff bat</name>
    <name type="synonym">Vespertilio molossus</name>
    <dbReference type="NCBI Taxonomy" id="27622"/>
    <lineage>
        <taxon>Eukaryota</taxon>
        <taxon>Metazoa</taxon>
        <taxon>Chordata</taxon>
        <taxon>Craniata</taxon>
        <taxon>Vertebrata</taxon>
        <taxon>Euteleostomi</taxon>
        <taxon>Mammalia</taxon>
        <taxon>Eutheria</taxon>
        <taxon>Laurasiatheria</taxon>
        <taxon>Chiroptera</taxon>
        <taxon>Yangochiroptera</taxon>
        <taxon>Molossidae</taxon>
        <taxon>Molossus</taxon>
    </lineage>
</organism>
<dbReference type="EMBL" id="JACASF010000025">
    <property type="protein sequence ID" value="KAF6399063.1"/>
    <property type="molecule type" value="Genomic_DNA"/>
</dbReference>
<evidence type="ECO:0000313" key="1">
    <source>
        <dbReference type="EMBL" id="KAF6399063.1"/>
    </source>
</evidence>
<reference evidence="1 2" key="1">
    <citation type="journal article" date="2020" name="Nature">
        <title>Six reference-quality genomes reveal evolution of bat adaptations.</title>
        <authorList>
            <person name="Jebb D."/>
            <person name="Huang Z."/>
            <person name="Pippel M."/>
            <person name="Hughes G.M."/>
            <person name="Lavrichenko K."/>
            <person name="Devanna P."/>
            <person name="Winkler S."/>
            <person name="Jermiin L.S."/>
            <person name="Skirmuntt E.C."/>
            <person name="Katzourakis A."/>
            <person name="Burkitt-Gray L."/>
            <person name="Ray D.A."/>
            <person name="Sullivan K.A.M."/>
            <person name="Roscito J.G."/>
            <person name="Kirilenko B.M."/>
            <person name="Davalos L.M."/>
            <person name="Corthals A.P."/>
            <person name="Power M.L."/>
            <person name="Jones G."/>
            <person name="Ransome R.D."/>
            <person name="Dechmann D.K.N."/>
            <person name="Locatelli A.G."/>
            <person name="Puechmaille S.J."/>
            <person name="Fedrigo O."/>
            <person name="Jarvis E.D."/>
            <person name="Hiller M."/>
            <person name="Vernes S.C."/>
            <person name="Myers E.W."/>
            <person name="Teeling E.C."/>
        </authorList>
    </citation>
    <scope>NUCLEOTIDE SEQUENCE [LARGE SCALE GENOMIC DNA]</scope>
    <source>
        <strain evidence="1">MMolMol1</strain>
        <tissue evidence="1">Muscle</tissue>
    </source>
</reference>
<comment type="caution">
    <text evidence="1">The sequence shown here is derived from an EMBL/GenBank/DDBJ whole genome shotgun (WGS) entry which is preliminary data.</text>
</comment>
<accession>A0A7J8BJM7</accession>
<proteinExistence type="predicted"/>
<dbReference type="InParanoid" id="A0A7J8BJM7"/>
<name>A0A7J8BJM7_MOLMO</name>
<keyword evidence="2" id="KW-1185">Reference proteome</keyword>
<sequence>MSGPRPERTGVPPPSSPASVAALVAICCGKNALKSSMLRSHTAQQKCAESQISQSVAFAACVLRLHLRQKAGSLDARCSKRLRFTTGGRGFISMGTRKLLISSITVAEQPYFAYPERRRTEAAPVDR</sequence>
<gene>
    <name evidence="1" type="ORF">HJG59_010188</name>
</gene>
<evidence type="ECO:0000313" key="2">
    <source>
        <dbReference type="Proteomes" id="UP000550707"/>
    </source>
</evidence>